<gene>
    <name evidence="2" type="ORF">D2962_08170</name>
</gene>
<evidence type="ECO:0000259" key="1">
    <source>
        <dbReference type="Pfam" id="PF18903"/>
    </source>
</evidence>
<dbReference type="Pfam" id="PF18903">
    <property type="entry name" value="DUF5659"/>
    <property type="match status" value="1"/>
</dbReference>
<proteinExistence type="predicted"/>
<protein>
    <recommendedName>
        <fullName evidence="1">DUF5659 domain-containing protein</fullName>
    </recommendedName>
</protein>
<reference evidence="2 3" key="1">
    <citation type="submission" date="2018-10" db="EMBL/GenBank/DDBJ databases">
        <authorList>
            <person name="Zhang X."/>
        </authorList>
    </citation>
    <scope>NUCLEOTIDE SEQUENCE [LARGE SCALE GENOMIC DNA]</scope>
    <source>
        <strain evidence="2 3">SK-G1</strain>
    </source>
</reference>
<keyword evidence="3" id="KW-1185">Reference proteome</keyword>
<dbReference type="KEGG" id="bacg:D2962_08170"/>
<dbReference type="EMBL" id="CP033169">
    <property type="protein sequence ID" value="AYO30598.1"/>
    <property type="molecule type" value="Genomic_DNA"/>
</dbReference>
<dbReference type="InterPro" id="IPR043718">
    <property type="entry name" value="DUF5659"/>
</dbReference>
<dbReference type="RefSeq" id="WP_122014688.1">
    <property type="nucleotide sequence ID" value="NZ_CP033169.1"/>
</dbReference>
<sequence length="75" mass="8680">MGQIKEFATSDLALAGYLKLRGLELVKVDRSNPRKAVFYFDDSIDVAEQLMLEFANSDFRKYDAEIRALKKLIHR</sequence>
<evidence type="ECO:0000313" key="2">
    <source>
        <dbReference type="EMBL" id="AYO30598.1"/>
    </source>
</evidence>
<feature type="domain" description="DUF5659" evidence="1">
    <location>
        <begin position="5"/>
        <end position="73"/>
    </location>
</feature>
<name>A0A3G2R668_9FIRM</name>
<evidence type="ECO:0000313" key="3">
    <source>
        <dbReference type="Proteomes" id="UP000280960"/>
    </source>
</evidence>
<organism evidence="2 3">
    <name type="scientific">Biomaibacter acetigenes</name>
    <dbReference type="NCBI Taxonomy" id="2316383"/>
    <lineage>
        <taxon>Bacteria</taxon>
        <taxon>Bacillati</taxon>
        <taxon>Bacillota</taxon>
        <taxon>Clostridia</taxon>
        <taxon>Thermosediminibacterales</taxon>
        <taxon>Tepidanaerobacteraceae</taxon>
        <taxon>Biomaibacter</taxon>
    </lineage>
</organism>
<dbReference type="AlphaFoldDB" id="A0A3G2R668"/>
<accession>A0A3G2R668</accession>
<dbReference type="Proteomes" id="UP000280960">
    <property type="component" value="Chromosome"/>
</dbReference>